<name>A0A0C2MZI2_THEKT</name>
<dbReference type="Proteomes" id="UP000031668">
    <property type="component" value="Unassembled WGS sequence"/>
</dbReference>
<reference evidence="1 2" key="1">
    <citation type="journal article" date="2014" name="Genome Biol. Evol.">
        <title>The genome of the myxosporean Thelohanellus kitauei shows adaptations to nutrient acquisition within its fish host.</title>
        <authorList>
            <person name="Yang Y."/>
            <person name="Xiong J."/>
            <person name="Zhou Z."/>
            <person name="Huo F."/>
            <person name="Miao W."/>
            <person name="Ran C."/>
            <person name="Liu Y."/>
            <person name="Zhang J."/>
            <person name="Feng J."/>
            <person name="Wang M."/>
            <person name="Wang M."/>
            <person name="Wang L."/>
            <person name="Yao B."/>
        </authorList>
    </citation>
    <scope>NUCLEOTIDE SEQUENCE [LARGE SCALE GENOMIC DNA]</scope>
    <source>
        <strain evidence="1">Wuqing</strain>
    </source>
</reference>
<organism evidence="1 2">
    <name type="scientific">Thelohanellus kitauei</name>
    <name type="common">Myxosporean</name>
    <dbReference type="NCBI Taxonomy" id="669202"/>
    <lineage>
        <taxon>Eukaryota</taxon>
        <taxon>Metazoa</taxon>
        <taxon>Cnidaria</taxon>
        <taxon>Myxozoa</taxon>
        <taxon>Myxosporea</taxon>
        <taxon>Bivalvulida</taxon>
        <taxon>Platysporina</taxon>
        <taxon>Myxobolidae</taxon>
        <taxon>Thelohanellus</taxon>
    </lineage>
</organism>
<accession>A0A0C2MZI2</accession>
<evidence type="ECO:0000313" key="1">
    <source>
        <dbReference type="EMBL" id="KII72741.1"/>
    </source>
</evidence>
<sequence>MKIFRGLGCRAWVFGNPFMIQSPKEVFKCSHIEENIIDVNILRTSHKKHQSSLLQQTNPTLNQKEMQAVYSADEACSIKILSKVGIRKLRPAMIFGAAHQEFSKIYGNISFDNILK</sequence>
<dbReference type="AlphaFoldDB" id="A0A0C2MZI2"/>
<protein>
    <submittedName>
        <fullName evidence="1">Uncharacterized protein</fullName>
    </submittedName>
</protein>
<keyword evidence="2" id="KW-1185">Reference proteome</keyword>
<proteinExistence type="predicted"/>
<gene>
    <name evidence="1" type="ORF">RF11_10830</name>
</gene>
<comment type="caution">
    <text evidence="1">The sequence shown here is derived from an EMBL/GenBank/DDBJ whole genome shotgun (WGS) entry which is preliminary data.</text>
</comment>
<dbReference type="EMBL" id="JWZT01001125">
    <property type="protein sequence ID" value="KII72741.1"/>
    <property type="molecule type" value="Genomic_DNA"/>
</dbReference>
<evidence type="ECO:0000313" key="2">
    <source>
        <dbReference type="Proteomes" id="UP000031668"/>
    </source>
</evidence>